<proteinExistence type="predicted"/>
<dbReference type="AlphaFoldDB" id="A0A162FZ63"/>
<gene>
    <name evidence="2" type="ORF">ACH61_01100</name>
</gene>
<evidence type="ECO:0000313" key="3">
    <source>
        <dbReference type="Proteomes" id="UP000076717"/>
    </source>
</evidence>
<feature type="compositionally biased region" description="Basic and acidic residues" evidence="1">
    <location>
        <begin position="28"/>
        <end position="41"/>
    </location>
</feature>
<evidence type="ECO:0000256" key="1">
    <source>
        <dbReference type="SAM" id="MobiDB-lite"/>
    </source>
</evidence>
<organism evidence="2 3">
    <name type="scientific">Rathayibacter tanaceti</name>
    <dbReference type="NCBI Taxonomy" id="1671680"/>
    <lineage>
        <taxon>Bacteria</taxon>
        <taxon>Bacillati</taxon>
        <taxon>Actinomycetota</taxon>
        <taxon>Actinomycetes</taxon>
        <taxon>Micrococcales</taxon>
        <taxon>Microbacteriaceae</taxon>
        <taxon>Rathayibacter</taxon>
    </lineage>
</organism>
<dbReference type="Proteomes" id="UP000076717">
    <property type="component" value="Unassembled WGS sequence"/>
</dbReference>
<evidence type="ECO:0000313" key="2">
    <source>
        <dbReference type="EMBL" id="KZX21730.1"/>
    </source>
</evidence>
<dbReference type="EMBL" id="LIIN01000027">
    <property type="protein sequence ID" value="KZX21730.1"/>
    <property type="molecule type" value="Genomic_DNA"/>
</dbReference>
<comment type="caution">
    <text evidence="2">The sequence shown here is derived from an EMBL/GenBank/DDBJ whole genome shotgun (WGS) entry which is preliminary data.</text>
</comment>
<sequence>MPWVLEGRDCAEHAVRGERVLGEVVGTDRGEVRHREDPVGEKRRRGHLHHDAGGADAELPRHRGEVAGLVYRRDHRGHHPQVGVGRRVGLGEGGELVAEDLLARAEGAEATQPERRVLLVVVVEEAERFVGAGVECADDDLLPREGGEQTGVLLGLLGDAGRLRGVEEEELGAEQAHTLGSQLDRVLCTVGRAEVREQRHGVAVGQRARYDGGREHLRALGDRGFRCTDLGVGGVHRHDAGRGVEDDQLAVAQIESTRGADDGGDRLLAGEDRRVRGRATVARDQAEDLVEVEQSGVGRGEIAGDEHERLLRLRDARRRNAAQVGDHPL</sequence>
<feature type="region of interest" description="Disordered" evidence="1">
    <location>
        <begin position="28"/>
        <end position="59"/>
    </location>
</feature>
<reference evidence="2 3" key="1">
    <citation type="submission" date="2015-08" db="EMBL/GenBank/DDBJ databases">
        <title>Draft Genome Sequence of Rathayibacter sp. Strain VKM Ac-2596 Isolated from Leaf Gall Induced by Plant-Parasitic Nematodes.</title>
        <authorList>
            <person name="Vasilenko O.V."/>
            <person name="Starodumova I.P."/>
            <person name="Tarlachkov S.V."/>
            <person name="Dorofeeva L.V."/>
            <person name="Evtushenko L.I."/>
        </authorList>
    </citation>
    <scope>NUCLEOTIDE SEQUENCE [LARGE SCALE GENOMIC DNA]</scope>
    <source>
        <strain evidence="2 3">VKM Ac-2596</strain>
    </source>
</reference>
<name>A0A162FZ63_9MICO</name>
<protein>
    <submittedName>
        <fullName evidence="2">Uncharacterized protein</fullName>
    </submittedName>
</protein>
<keyword evidence="3" id="KW-1185">Reference proteome</keyword>
<feature type="compositionally biased region" description="Basic and acidic residues" evidence="1">
    <location>
        <begin position="49"/>
        <end position="59"/>
    </location>
</feature>
<accession>A0A162FZ63</accession>